<dbReference type="PROSITE" id="PS00107">
    <property type="entry name" value="PROTEIN_KINASE_ATP"/>
    <property type="match status" value="1"/>
</dbReference>
<dbReference type="SUPFAM" id="SSF50729">
    <property type="entry name" value="PH domain-like"/>
    <property type="match status" value="1"/>
</dbReference>
<dbReference type="InterPro" id="IPR000719">
    <property type="entry name" value="Prot_kinase_dom"/>
</dbReference>
<feature type="binding site" evidence="11">
    <location>
        <position position="42"/>
    </location>
    <ligand>
        <name>ATP</name>
        <dbReference type="ChEBI" id="CHEBI:30616"/>
    </ligand>
</feature>
<dbReference type="CDD" id="cd05581">
    <property type="entry name" value="STKc_PDK1"/>
    <property type="match status" value="1"/>
</dbReference>
<dbReference type="GeneID" id="24127441"/>
<keyword evidence="7 14" id="KW-0418">Kinase</keyword>
<evidence type="ECO:0000256" key="3">
    <source>
        <dbReference type="ARBA" id="ARBA00022527"/>
    </source>
</evidence>
<dbReference type="PROSITE" id="PS00108">
    <property type="entry name" value="PROTEIN_KINASE_ST"/>
    <property type="match status" value="1"/>
</dbReference>
<dbReference type="RefSeq" id="XP_012198931.1">
    <property type="nucleotide sequence ID" value="XM_012343541.1"/>
</dbReference>
<keyword evidence="4" id="KW-0597">Phosphoprotein</keyword>
<evidence type="ECO:0000256" key="11">
    <source>
        <dbReference type="PROSITE-ProRule" id="PRU10141"/>
    </source>
</evidence>
<evidence type="ECO:0000256" key="12">
    <source>
        <dbReference type="RuleBase" id="RU000304"/>
    </source>
</evidence>
<dbReference type="PROSITE" id="PS50011">
    <property type="entry name" value="PROTEIN_KINASE_DOM"/>
    <property type="match status" value="1"/>
</dbReference>
<keyword evidence="15" id="KW-1185">Reference proteome</keyword>
<dbReference type="PANTHER" id="PTHR24356:SF163">
    <property type="entry name" value="3-PHOSPHOINOSITIDE-DEPENDENT PROTEIN KINASE 1-RELATED"/>
    <property type="match status" value="1"/>
</dbReference>
<name>A0A067CUX3_SAPPC</name>
<dbReference type="OMA" id="QYRVPDN"/>
<dbReference type="CDD" id="cd01262">
    <property type="entry name" value="PH_PDK1"/>
    <property type="match status" value="1"/>
</dbReference>
<dbReference type="GO" id="GO:0005524">
    <property type="term" value="F:ATP binding"/>
    <property type="evidence" value="ECO:0007669"/>
    <property type="project" value="UniProtKB-UniRule"/>
</dbReference>
<dbReference type="GO" id="GO:0004674">
    <property type="term" value="F:protein serine/threonine kinase activity"/>
    <property type="evidence" value="ECO:0007669"/>
    <property type="project" value="UniProtKB-KW"/>
</dbReference>
<keyword evidence="6 11" id="KW-0547">Nucleotide-binding</keyword>
<dbReference type="EMBL" id="KK583202">
    <property type="protein sequence ID" value="KDO30321.1"/>
    <property type="molecule type" value="Genomic_DNA"/>
</dbReference>
<dbReference type="InterPro" id="IPR017441">
    <property type="entry name" value="Protein_kinase_ATP_BS"/>
</dbReference>
<evidence type="ECO:0000313" key="15">
    <source>
        <dbReference type="Proteomes" id="UP000030745"/>
    </source>
</evidence>
<dbReference type="GO" id="GO:0035556">
    <property type="term" value="P:intracellular signal transduction"/>
    <property type="evidence" value="ECO:0007669"/>
    <property type="project" value="TreeGrafter"/>
</dbReference>
<proteinExistence type="inferred from homology"/>
<keyword evidence="3 12" id="KW-0723">Serine/threonine-protein kinase</keyword>
<dbReference type="InterPro" id="IPR039046">
    <property type="entry name" value="PDPK1"/>
</dbReference>
<dbReference type="KEGG" id="spar:SPRG_05032"/>
<dbReference type="InterPro" id="IPR011993">
    <property type="entry name" value="PH-like_dom_sf"/>
</dbReference>
<dbReference type="VEuPathDB" id="FungiDB:SPRG_05032"/>
<protein>
    <recommendedName>
        <fullName evidence="2">non-specific serine/threonine protein kinase</fullName>
        <ecNumber evidence="2">2.7.11.1</ecNumber>
    </recommendedName>
</protein>
<dbReference type="FunFam" id="3.30.200.20:FF:000191">
    <property type="entry name" value="3-phosphoinositide-dependent protein kinase 2-like"/>
    <property type="match status" value="1"/>
</dbReference>
<keyword evidence="8 11" id="KW-0067">ATP-binding</keyword>
<dbReference type="PANTHER" id="PTHR24356">
    <property type="entry name" value="SERINE/THREONINE-PROTEIN KINASE"/>
    <property type="match status" value="1"/>
</dbReference>
<dbReference type="Pfam" id="PF00069">
    <property type="entry name" value="Pkinase"/>
    <property type="match status" value="1"/>
</dbReference>
<dbReference type="Proteomes" id="UP000030745">
    <property type="component" value="Unassembled WGS sequence"/>
</dbReference>
<sequence>MASRLRIQSPADFMFGTTLGEGAYARVVHARLKETNEEFAVKIMEKRFISKEKKVKFVMMERKVFSKVSHDRIVKLSYSFQDKNYLYMVMELCRGGELLDVIIKSQKEQASRGVTNKACSFEITQFYIAEVIEALEYLHDMGVIHRDIKPENILLSDSGHLKITDFGTAKDETEEGVRHNTFCGTAEFVSPEVLRDQEASRGCDLWAVGCMIFQMLVGRPMFRAENEYLTFQQILNHPAEDFAYPEGFPAVAQDLCDKLLLQEPLQRLGAGTDADGNGYAALKSHPFFQGIEWATLGQTTPPYMPKISHLPATDNDGATEDWLFAGVATELQISSGLNAEPFIQYEEDRSSASRTSGNSYSTAPSYAVDNHNPVEVARVRATVAPPPVSRMSSLWNRFLLDDEVIRMSGLVSKRKGLFSKKRQLILTSKPRLIYIDAIRMRQKGEIPWSDSMYITIKNSSTFDVVTPNRVYHLSDAANGSKKWSDAINASLVQRK</sequence>
<evidence type="ECO:0000256" key="6">
    <source>
        <dbReference type="ARBA" id="ARBA00022741"/>
    </source>
</evidence>
<evidence type="ECO:0000313" key="14">
    <source>
        <dbReference type="EMBL" id="KDO30321.1"/>
    </source>
</evidence>
<dbReference type="Gene3D" id="3.30.200.20">
    <property type="entry name" value="Phosphorylase Kinase, domain 1"/>
    <property type="match status" value="1"/>
</dbReference>
<dbReference type="SUPFAM" id="SSF56112">
    <property type="entry name" value="Protein kinase-like (PK-like)"/>
    <property type="match status" value="1"/>
</dbReference>
<dbReference type="InterPro" id="IPR033931">
    <property type="entry name" value="PDK1-typ_PH"/>
</dbReference>
<evidence type="ECO:0000256" key="4">
    <source>
        <dbReference type="ARBA" id="ARBA00022553"/>
    </source>
</evidence>
<evidence type="ECO:0000256" key="5">
    <source>
        <dbReference type="ARBA" id="ARBA00022679"/>
    </source>
</evidence>
<dbReference type="InterPro" id="IPR011009">
    <property type="entry name" value="Kinase-like_dom_sf"/>
</dbReference>
<accession>A0A067CUX3</accession>
<comment type="catalytic activity">
    <reaction evidence="10">
        <text>L-seryl-[protein] + ATP = O-phospho-L-seryl-[protein] + ADP + H(+)</text>
        <dbReference type="Rhea" id="RHEA:17989"/>
        <dbReference type="Rhea" id="RHEA-COMP:9863"/>
        <dbReference type="Rhea" id="RHEA-COMP:11604"/>
        <dbReference type="ChEBI" id="CHEBI:15378"/>
        <dbReference type="ChEBI" id="CHEBI:29999"/>
        <dbReference type="ChEBI" id="CHEBI:30616"/>
        <dbReference type="ChEBI" id="CHEBI:83421"/>
        <dbReference type="ChEBI" id="CHEBI:456216"/>
        <dbReference type="EC" id="2.7.11.1"/>
    </reaction>
</comment>
<evidence type="ECO:0000259" key="13">
    <source>
        <dbReference type="PROSITE" id="PS50011"/>
    </source>
</evidence>
<dbReference type="InterPro" id="IPR008271">
    <property type="entry name" value="Ser/Thr_kinase_AS"/>
</dbReference>
<gene>
    <name evidence="14" type="ORF">SPRG_05032</name>
</gene>
<organism evidence="14 15">
    <name type="scientific">Saprolegnia parasitica (strain CBS 223.65)</name>
    <dbReference type="NCBI Taxonomy" id="695850"/>
    <lineage>
        <taxon>Eukaryota</taxon>
        <taxon>Sar</taxon>
        <taxon>Stramenopiles</taxon>
        <taxon>Oomycota</taxon>
        <taxon>Saprolegniomycetes</taxon>
        <taxon>Saprolegniales</taxon>
        <taxon>Saprolegniaceae</taxon>
        <taxon>Saprolegnia</taxon>
    </lineage>
</organism>
<dbReference type="InterPro" id="IPR050236">
    <property type="entry name" value="Ser_Thr_kinase_AGC"/>
</dbReference>
<evidence type="ECO:0000256" key="1">
    <source>
        <dbReference type="ARBA" id="ARBA00010006"/>
    </source>
</evidence>
<dbReference type="OrthoDB" id="347657at2759"/>
<evidence type="ECO:0000256" key="10">
    <source>
        <dbReference type="ARBA" id="ARBA00048679"/>
    </source>
</evidence>
<dbReference type="FunFam" id="1.10.510.10:FF:000024">
    <property type="entry name" value="Probable serine/threonine-protein kinase cot-1"/>
    <property type="match status" value="1"/>
</dbReference>
<comment type="catalytic activity">
    <reaction evidence="9">
        <text>L-threonyl-[protein] + ATP = O-phospho-L-threonyl-[protein] + ADP + H(+)</text>
        <dbReference type="Rhea" id="RHEA:46608"/>
        <dbReference type="Rhea" id="RHEA-COMP:11060"/>
        <dbReference type="Rhea" id="RHEA-COMP:11605"/>
        <dbReference type="ChEBI" id="CHEBI:15378"/>
        <dbReference type="ChEBI" id="CHEBI:30013"/>
        <dbReference type="ChEBI" id="CHEBI:30616"/>
        <dbReference type="ChEBI" id="CHEBI:61977"/>
        <dbReference type="ChEBI" id="CHEBI:456216"/>
        <dbReference type="EC" id="2.7.11.1"/>
    </reaction>
</comment>
<evidence type="ECO:0000256" key="9">
    <source>
        <dbReference type="ARBA" id="ARBA00047899"/>
    </source>
</evidence>
<dbReference type="Pfam" id="PF14593">
    <property type="entry name" value="PH_3"/>
    <property type="match status" value="1"/>
</dbReference>
<dbReference type="Gene3D" id="2.30.29.30">
    <property type="entry name" value="Pleckstrin-homology domain (PH domain)/Phosphotyrosine-binding domain (PTB)"/>
    <property type="match status" value="1"/>
</dbReference>
<evidence type="ECO:0000256" key="8">
    <source>
        <dbReference type="ARBA" id="ARBA00022840"/>
    </source>
</evidence>
<dbReference type="GO" id="GO:0007010">
    <property type="term" value="P:cytoskeleton organization"/>
    <property type="evidence" value="ECO:0007669"/>
    <property type="project" value="UniProtKB-ARBA"/>
</dbReference>
<reference evidence="14 15" key="1">
    <citation type="journal article" date="2013" name="PLoS Genet.">
        <title>Distinctive expansion of potential virulence genes in the genome of the oomycete fish pathogen Saprolegnia parasitica.</title>
        <authorList>
            <person name="Jiang R.H."/>
            <person name="de Bruijn I."/>
            <person name="Haas B.J."/>
            <person name="Belmonte R."/>
            <person name="Lobach L."/>
            <person name="Christie J."/>
            <person name="van den Ackerveken G."/>
            <person name="Bottin A."/>
            <person name="Bulone V."/>
            <person name="Diaz-Moreno S.M."/>
            <person name="Dumas B."/>
            <person name="Fan L."/>
            <person name="Gaulin E."/>
            <person name="Govers F."/>
            <person name="Grenville-Briggs L.J."/>
            <person name="Horner N.R."/>
            <person name="Levin J.Z."/>
            <person name="Mammella M."/>
            <person name="Meijer H.J."/>
            <person name="Morris P."/>
            <person name="Nusbaum C."/>
            <person name="Oome S."/>
            <person name="Phillips A.J."/>
            <person name="van Rooyen D."/>
            <person name="Rzeszutek E."/>
            <person name="Saraiva M."/>
            <person name="Secombes C.J."/>
            <person name="Seidl M.F."/>
            <person name="Snel B."/>
            <person name="Stassen J.H."/>
            <person name="Sykes S."/>
            <person name="Tripathy S."/>
            <person name="van den Berg H."/>
            <person name="Vega-Arreguin J.C."/>
            <person name="Wawra S."/>
            <person name="Young S.K."/>
            <person name="Zeng Q."/>
            <person name="Dieguez-Uribeondo J."/>
            <person name="Russ C."/>
            <person name="Tyler B.M."/>
            <person name="van West P."/>
        </authorList>
    </citation>
    <scope>NUCLEOTIDE SEQUENCE [LARGE SCALE GENOMIC DNA]</scope>
    <source>
        <strain evidence="14 15">CBS 223.65</strain>
    </source>
</reference>
<evidence type="ECO:0000256" key="2">
    <source>
        <dbReference type="ARBA" id="ARBA00012513"/>
    </source>
</evidence>
<keyword evidence="5" id="KW-0808">Transferase</keyword>
<dbReference type="STRING" id="695850.A0A067CUX3"/>
<dbReference type="SMART" id="SM00220">
    <property type="entry name" value="S_TKc"/>
    <property type="match status" value="1"/>
</dbReference>
<feature type="domain" description="Protein kinase" evidence="13">
    <location>
        <begin position="13"/>
        <end position="288"/>
    </location>
</feature>
<dbReference type="AlphaFoldDB" id="A0A067CUX3"/>
<evidence type="ECO:0000256" key="7">
    <source>
        <dbReference type="ARBA" id="ARBA00022777"/>
    </source>
</evidence>
<dbReference type="Gene3D" id="1.10.510.10">
    <property type="entry name" value="Transferase(Phosphotransferase) domain 1"/>
    <property type="match status" value="1"/>
</dbReference>
<comment type="similarity">
    <text evidence="1">Belongs to the protein kinase superfamily. AGC Ser/Thr protein kinase family. PDPK1 subfamily.</text>
</comment>
<dbReference type="EC" id="2.7.11.1" evidence="2"/>